<dbReference type="Proteomes" id="UP000275408">
    <property type="component" value="Unassembled WGS sequence"/>
</dbReference>
<organism evidence="3 4">
    <name type="scientific">Pocillopora damicornis</name>
    <name type="common">Cauliflower coral</name>
    <name type="synonym">Millepora damicornis</name>
    <dbReference type="NCBI Taxonomy" id="46731"/>
    <lineage>
        <taxon>Eukaryota</taxon>
        <taxon>Metazoa</taxon>
        <taxon>Cnidaria</taxon>
        <taxon>Anthozoa</taxon>
        <taxon>Hexacorallia</taxon>
        <taxon>Scleractinia</taxon>
        <taxon>Astrocoeniina</taxon>
        <taxon>Pocilloporidae</taxon>
        <taxon>Pocillopora</taxon>
    </lineage>
</organism>
<feature type="domain" description="DEP" evidence="2">
    <location>
        <begin position="34"/>
        <end position="119"/>
    </location>
</feature>
<evidence type="ECO:0000256" key="1">
    <source>
        <dbReference type="SAM" id="MobiDB-lite"/>
    </source>
</evidence>
<dbReference type="PANTHER" id="PTHR16206:SF4">
    <property type="entry name" value="PROTEIN LET-99"/>
    <property type="match status" value="1"/>
</dbReference>
<evidence type="ECO:0000313" key="3">
    <source>
        <dbReference type="EMBL" id="RMX43360.1"/>
    </source>
</evidence>
<dbReference type="Gene3D" id="1.10.10.10">
    <property type="entry name" value="Winged helix-like DNA-binding domain superfamily/Winged helix DNA-binding domain"/>
    <property type="match status" value="1"/>
</dbReference>
<protein>
    <recommendedName>
        <fullName evidence="2">DEP domain-containing protein</fullName>
    </recommendedName>
</protein>
<dbReference type="InterPro" id="IPR036388">
    <property type="entry name" value="WH-like_DNA-bd_sf"/>
</dbReference>
<gene>
    <name evidence="3" type="ORF">pdam_00020476</name>
</gene>
<dbReference type="OMA" id="LMQNVVF"/>
<dbReference type="PROSITE" id="PS50186">
    <property type="entry name" value="DEP"/>
    <property type="match status" value="1"/>
</dbReference>
<dbReference type="PANTHER" id="PTHR16206">
    <property type="entry name" value="DEP DOMAIN-CONTAINING"/>
    <property type="match status" value="1"/>
</dbReference>
<dbReference type="OrthoDB" id="276323at2759"/>
<keyword evidence="4" id="KW-1185">Reference proteome</keyword>
<dbReference type="SUPFAM" id="SSF46785">
    <property type="entry name" value="Winged helix' DNA-binding domain"/>
    <property type="match status" value="1"/>
</dbReference>
<dbReference type="EMBL" id="RCHS01003217">
    <property type="protein sequence ID" value="RMX43360.1"/>
    <property type="molecule type" value="Genomic_DNA"/>
</dbReference>
<proteinExistence type="predicted"/>
<sequence length="526" mass="60872">MTENKPVNYRGNEDVAEHKPFRATKIWKDLIAHLRTQVEPRRRRWKFQYYENCFRGGDVVEVLHSYIQSNPLLSKEATRSQVKSLCQILVERRVIECVCVDSSKRDTFEENNKLYRFSSGDGPLEHVFPSPLQQKQKVNRRRSLLGEKEKKPASRRKSVSFTPRAQKRFADLLMSSKSPEIFNTRTHEAPKKRRRLSLDPGLMMRKNKSTMFPDSTDQADLTSKVWFEVALSQLLRLTDIPFLEDILTLPLTDRRTGFLAIHNSVQEPCIHNDSQNKENISNSKSSNVWVTAGMECIELQKECPLAQRGEDSYSNLKNIDKAQIHQLLSEYYGSLEDSLIPSNLTDLVDGILSVLVKDWKKTAKFLPLLVMMLGESQRKHLRHLLTFIGTTEGTSNGRFIVKKFMSAILPKDVKDKGSAHKLVSLMVRNQCHMFKVPSELKEKLKRNIFFAQRDICPSLPSTVCQQMSLEEYRMQAKQTTGEALNKLMLFIIENLQMSVKEKEEQLKLFQKHHNDLFLEQFPNGQL</sequence>
<dbReference type="SMART" id="SM00049">
    <property type="entry name" value="DEP"/>
    <property type="match status" value="1"/>
</dbReference>
<dbReference type="AlphaFoldDB" id="A0A3M6TPR1"/>
<name>A0A3M6TPR1_POCDA</name>
<evidence type="ECO:0000313" key="4">
    <source>
        <dbReference type="Proteomes" id="UP000275408"/>
    </source>
</evidence>
<comment type="caution">
    <text evidence="3">The sequence shown here is derived from an EMBL/GenBank/DDBJ whole genome shotgun (WGS) entry which is preliminary data.</text>
</comment>
<dbReference type="InterPro" id="IPR036390">
    <property type="entry name" value="WH_DNA-bd_sf"/>
</dbReference>
<accession>A0A3M6TPR1</accession>
<dbReference type="GO" id="GO:0035556">
    <property type="term" value="P:intracellular signal transduction"/>
    <property type="evidence" value="ECO:0007669"/>
    <property type="project" value="InterPro"/>
</dbReference>
<dbReference type="Pfam" id="PF00610">
    <property type="entry name" value="DEP"/>
    <property type="match status" value="1"/>
</dbReference>
<reference evidence="3 4" key="1">
    <citation type="journal article" date="2018" name="Sci. Rep.">
        <title>Comparative analysis of the Pocillopora damicornis genome highlights role of immune system in coral evolution.</title>
        <authorList>
            <person name="Cunning R."/>
            <person name="Bay R.A."/>
            <person name="Gillette P."/>
            <person name="Baker A.C."/>
            <person name="Traylor-Knowles N."/>
        </authorList>
    </citation>
    <scope>NUCLEOTIDE SEQUENCE [LARGE SCALE GENOMIC DNA]</scope>
    <source>
        <strain evidence="3">RSMAS</strain>
        <tissue evidence="3">Whole animal</tissue>
    </source>
</reference>
<dbReference type="InterPro" id="IPR000591">
    <property type="entry name" value="DEP_dom"/>
</dbReference>
<evidence type="ECO:0000259" key="2">
    <source>
        <dbReference type="PROSITE" id="PS50186"/>
    </source>
</evidence>
<feature type="region of interest" description="Disordered" evidence="1">
    <location>
        <begin position="126"/>
        <end position="160"/>
    </location>
</feature>
<dbReference type="STRING" id="46731.A0A3M6TPR1"/>